<proteinExistence type="predicted"/>
<name>A0ABN7IHP2_9BASI</name>
<dbReference type="Proteomes" id="UP000836402">
    <property type="component" value="Unassembled WGS sequence"/>
</dbReference>
<sequence>MSLSKYTELPDIDIAGQDLYETPEVPSPSLSDDDHDADDNQLPVPAPTAGA</sequence>
<keyword evidence="3" id="KW-1185">Reference proteome</keyword>
<evidence type="ECO:0000313" key="3">
    <source>
        <dbReference type="Proteomes" id="UP000836402"/>
    </source>
</evidence>
<evidence type="ECO:0000256" key="1">
    <source>
        <dbReference type="SAM" id="MobiDB-lite"/>
    </source>
</evidence>
<evidence type="ECO:0000313" key="2">
    <source>
        <dbReference type="EMBL" id="CAD6900206.1"/>
    </source>
</evidence>
<accession>A0ABN7IHP2</accession>
<feature type="region of interest" description="Disordered" evidence="1">
    <location>
        <begin position="1"/>
        <end position="51"/>
    </location>
</feature>
<feature type="non-terminal residue" evidence="2">
    <location>
        <position position="51"/>
    </location>
</feature>
<comment type="caution">
    <text evidence="2">The sequence shown here is derived from an EMBL/GenBank/DDBJ whole genome shotgun (WGS) entry which is preliminary data.</text>
</comment>
<evidence type="ECO:0008006" key="4">
    <source>
        <dbReference type="Google" id="ProtNLM"/>
    </source>
</evidence>
<dbReference type="EMBL" id="CAJHJG010000268">
    <property type="protein sequence ID" value="CAD6900206.1"/>
    <property type="molecule type" value="Genomic_DNA"/>
</dbReference>
<protein>
    <recommendedName>
        <fullName evidence="4">Clathrin light chain</fullName>
    </recommendedName>
</protein>
<reference evidence="2" key="1">
    <citation type="submission" date="2020-10" db="EMBL/GenBank/DDBJ databases">
        <authorList>
            <person name="Sedaghatjoo S."/>
        </authorList>
    </citation>
    <scope>NUCLEOTIDE SEQUENCE</scope>
    <source>
        <strain evidence="2">AZH3</strain>
    </source>
</reference>
<gene>
    <name evidence="2" type="ORF">JKIAZH3_G2009</name>
</gene>
<organism evidence="2 3">
    <name type="scientific">Tilletia caries</name>
    <name type="common">wheat bunt fungus</name>
    <dbReference type="NCBI Taxonomy" id="13290"/>
    <lineage>
        <taxon>Eukaryota</taxon>
        <taxon>Fungi</taxon>
        <taxon>Dikarya</taxon>
        <taxon>Basidiomycota</taxon>
        <taxon>Ustilaginomycotina</taxon>
        <taxon>Exobasidiomycetes</taxon>
        <taxon>Tilletiales</taxon>
        <taxon>Tilletiaceae</taxon>
        <taxon>Tilletia</taxon>
    </lineage>
</organism>